<keyword evidence="1" id="KW-1133">Transmembrane helix</keyword>
<dbReference type="EMBL" id="GBRH01166486">
    <property type="protein sequence ID" value="JAE31410.1"/>
    <property type="molecule type" value="Transcribed_RNA"/>
</dbReference>
<keyword evidence="1" id="KW-0812">Transmembrane</keyword>
<dbReference type="AlphaFoldDB" id="A0A0A9H2F3"/>
<name>A0A0A9H2F3_ARUDO</name>
<organism evidence="2">
    <name type="scientific">Arundo donax</name>
    <name type="common">Giant reed</name>
    <name type="synonym">Donax arundinaceus</name>
    <dbReference type="NCBI Taxonomy" id="35708"/>
    <lineage>
        <taxon>Eukaryota</taxon>
        <taxon>Viridiplantae</taxon>
        <taxon>Streptophyta</taxon>
        <taxon>Embryophyta</taxon>
        <taxon>Tracheophyta</taxon>
        <taxon>Spermatophyta</taxon>
        <taxon>Magnoliopsida</taxon>
        <taxon>Liliopsida</taxon>
        <taxon>Poales</taxon>
        <taxon>Poaceae</taxon>
        <taxon>PACMAD clade</taxon>
        <taxon>Arundinoideae</taxon>
        <taxon>Arundineae</taxon>
        <taxon>Arundo</taxon>
    </lineage>
</organism>
<reference evidence="2" key="2">
    <citation type="journal article" date="2015" name="Data Brief">
        <title>Shoot transcriptome of the giant reed, Arundo donax.</title>
        <authorList>
            <person name="Barrero R.A."/>
            <person name="Guerrero F.D."/>
            <person name="Moolhuijzen P."/>
            <person name="Goolsby J.A."/>
            <person name="Tidwell J."/>
            <person name="Bellgard S.E."/>
            <person name="Bellgard M.I."/>
        </authorList>
    </citation>
    <scope>NUCLEOTIDE SEQUENCE</scope>
    <source>
        <tissue evidence="2">Shoot tissue taken approximately 20 cm above the soil surface</tissue>
    </source>
</reference>
<keyword evidence="1" id="KW-0472">Membrane</keyword>
<sequence>MCAFWHISSNSVLLFMTISFSLLVFSFVSLSTSASIFSIISRERTPCDVIPSSGNMRMLITLLNCLFSFSGESIRFQS</sequence>
<evidence type="ECO:0000256" key="1">
    <source>
        <dbReference type="SAM" id="Phobius"/>
    </source>
</evidence>
<evidence type="ECO:0000313" key="2">
    <source>
        <dbReference type="EMBL" id="JAE31410.1"/>
    </source>
</evidence>
<accession>A0A0A9H2F3</accession>
<reference evidence="2" key="1">
    <citation type="submission" date="2014-09" db="EMBL/GenBank/DDBJ databases">
        <authorList>
            <person name="Magalhaes I.L.F."/>
            <person name="Oliveira U."/>
            <person name="Santos F.R."/>
            <person name="Vidigal T.H.D.A."/>
            <person name="Brescovit A.D."/>
            <person name="Santos A.J."/>
        </authorList>
    </citation>
    <scope>NUCLEOTIDE SEQUENCE</scope>
    <source>
        <tissue evidence="2">Shoot tissue taken approximately 20 cm above the soil surface</tissue>
    </source>
</reference>
<feature type="transmembrane region" description="Helical" evidence="1">
    <location>
        <begin position="12"/>
        <end position="37"/>
    </location>
</feature>
<protein>
    <submittedName>
        <fullName evidence="2">Uncharacterized protein</fullName>
    </submittedName>
</protein>
<proteinExistence type="predicted"/>